<protein>
    <submittedName>
        <fullName evidence="1">Uncharacterized protein</fullName>
    </submittedName>
</protein>
<dbReference type="AlphaFoldDB" id="A0A2K3DBI4"/>
<dbReference type="InParanoid" id="A0A2K3DBI4"/>
<evidence type="ECO:0000313" key="1">
    <source>
        <dbReference type="EMBL" id="PNW77898.1"/>
    </source>
</evidence>
<dbReference type="RefSeq" id="XP_042920458.1">
    <property type="nucleotide sequence ID" value="XM_043067061.1"/>
</dbReference>
<evidence type="ECO:0000313" key="2">
    <source>
        <dbReference type="Proteomes" id="UP000006906"/>
    </source>
</evidence>
<dbReference type="KEGG" id="cre:CHLRE_10g456226v5"/>
<dbReference type="Proteomes" id="UP000006906">
    <property type="component" value="Chromosome 10"/>
</dbReference>
<name>A0A2K3DBI4_CHLRE</name>
<gene>
    <name evidence="1" type="ORF">CHLRE_10g456226v5</name>
</gene>
<dbReference type="EMBL" id="CM008971">
    <property type="protein sequence ID" value="PNW77898.1"/>
    <property type="molecule type" value="Genomic_DNA"/>
</dbReference>
<dbReference type="GeneID" id="66055115"/>
<proteinExistence type="predicted"/>
<reference evidence="1 2" key="1">
    <citation type="journal article" date="2007" name="Science">
        <title>The Chlamydomonas genome reveals the evolution of key animal and plant functions.</title>
        <authorList>
            <person name="Merchant S.S."/>
            <person name="Prochnik S.E."/>
            <person name="Vallon O."/>
            <person name="Harris E.H."/>
            <person name="Karpowicz S.J."/>
            <person name="Witman G.B."/>
            <person name="Terry A."/>
            <person name="Salamov A."/>
            <person name="Fritz-Laylin L.K."/>
            <person name="Marechal-Drouard L."/>
            <person name="Marshall W.F."/>
            <person name="Qu L.H."/>
            <person name="Nelson D.R."/>
            <person name="Sanderfoot A.A."/>
            <person name="Spalding M.H."/>
            <person name="Kapitonov V.V."/>
            <person name="Ren Q."/>
            <person name="Ferris P."/>
            <person name="Lindquist E."/>
            <person name="Shapiro H."/>
            <person name="Lucas S.M."/>
            <person name="Grimwood J."/>
            <person name="Schmutz J."/>
            <person name="Cardol P."/>
            <person name="Cerutti H."/>
            <person name="Chanfreau G."/>
            <person name="Chen C.L."/>
            <person name="Cognat V."/>
            <person name="Croft M.T."/>
            <person name="Dent R."/>
            <person name="Dutcher S."/>
            <person name="Fernandez E."/>
            <person name="Fukuzawa H."/>
            <person name="Gonzalez-Ballester D."/>
            <person name="Gonzalez-Halphen D."/>
            <person name="Hallmann A."/>
            <person name="Hanikenne M."/>
            <person name="Hippler M."/>
            <person name="Inwood W."/>
            <person name="Jabbari K."/>
            <person name="Kalanon M."/>
            <person name="Kuras R."/>
            <person name="Lefebvre P.A."/>
            <person name="Lemaire S.D."/>
            <person name="Lobanov A.V."/>
            <person name="Lohr M."/>
            <person name="Manuell A."/>
            <person name="Meier I."/>
            <person name="Mets L."/>
            <person name="Mittag M."/>
            <person name="Mittelmeier T."/>
            <person name="Moroney J.V."/>
            <person name="Moseley J."/>
            <person name="Napoli C."/>
            <person name="Nedelcu A.M."/>
            <person name="Niyogi K."/>
            <person name="Novoselov S.V."/>
            <person name="Paulsen I.T."/>
            <person name="Pazour G."/>
            <person name="Purton S."/>
            <person name="Ral J.P."/>
            <person name="Riano-Pachon D.M."/>
            <person name="Riekhof W."/>
            <person name="Rymarquis L."/>
            <person name="Schroda M."/>
            <person name="Stern D."/>
            <person name="Umen J."/>
            <person name="Willows R."/>
            <person name="Wilson N."/>
            <person name="Zimmer S.L."/>
            <person name="Allmer J."/>
            <person name="Balk J."/>
            <person name="Bisova K."/>
            <person name="Chen C.J."/>
            <person name="Elias M."/>
            <person name="Gendler K."/>
            <person name="Hauser C."/>
            <person name="Lamb M.R."/>
            <person name="Ledford H."/>
            <person name="Long J.C."/>
            <person name="Minagawa J."/>
            <person name="Page M.D."/>
            <person name="Pan J."/>
            <person name="Pootakham W."/>
            <person name="Roje S."/>
            <person name="Rose A."/>
            <person name="Stahlberg E."/>
            <person name="Terauchi A.M."/>
            <person name="Yang P."/>
            <person name="Ball S."/>
            <person name="Bowler C."/>
            <person name="Dieckmann C.L."/>
            <person name="Gladyshev V.N."/>
            <person name="Green P."/>
            <person name="Jorgensen R."/>
            <person name="Mayfield S."/>
            <person name="Mueller-Roeber B."/>
            <person name="Rajamani S."/>
            <person name="Sayre R.T."/>
            <person name="Brokstein P."/>
            <person name="Dubchak I."/>
            <person name="Goodstein D."/>
            <person name="Hornick L."/>
            <person name="Huang Y.W."/>
            <person name="Jhaveri J."/>
            <person name="Luo Y."/>
            <person name="Martinez D."/>
            <person name="Ngau W.C."/>
            <person name="Otillar B."/>
            <person name="Poliakov A."/>
            <person name="Porter A."/>
            <person name="Szajkowski L."/>
            <person name="Werner G."/>
            <person name="Zhou K."/>
            <person name="Grigoriev I.V."/>
            <person name="Rokhsar D.S."/>
            <person name="Grossman A.R."/>
        </authorList>
    </citation>
    <scope>NUCLEOTIDE SEQUENCE [LARGE SCALE GENOMIC DNA]</scope>
    <source>
        <strain evidence="2">CC-503</strain>
    </source>
</reference>
<dbReference type="Gramene" id="PNW77898">
    <property type="protein sequence ID" value="PNW77898"/>
    <property type="gene ID" value="CHLRE_10g456226v5"/>
</dbReference>
<keyword evidence="2" id="KW-1185">Reference proteome</keyword>
<accession>A0A2K3DBI4</accession>
<sequence>MPDQLYAQGAVGALRTGPAGFRPAPPCPSPGRFAASQTRASLHKQPYSLLRFRAFQLHCCAW</sequence>
<organism evidence="1 2">
    <name type="scientific">Chlamydomonas reinhardtii</name>
    <name type="common">Chlamydomonas smithii</name>
    <dbReference type="NCBI Taxonomy" id="3055"/>
    <lineage>
        <taxon>Eukaryota</taxon>
        <taxon>Viridiplantae</taxon>
        <taxon>Chlorophyta</taxon>
        <taxon>core chlorophytes</taxon>
        <taxon>Chlorophyceae</taxon>
        <taxon>CS clade</taxon>
        <taxon>Chlamydomonadales</taxon>
        <taxon>Chlamydomonadaceae</taxon>
        <taxon>Chlamydomonas</taxon>
    </lineage>
</organism>